<feature type="non-terminal residue" evidence="3">
    <location>
        <position position="1"/>
    </location>
</feature>
<evidence type="ECO:0000313" key="3">
    <source>
        <dbReference type="EMBL" id="CAI3974569.1"/>
    </source>
</evidence>
<dbReference type="Proteomes" id="UP001152797">
    <property type="component" value="Unassembled WGS sequence"/>
</dbReference>
<keyword evidence="1" id="KW-0479">Metal-binding</keyword>
<gene>
    <name evidence="3" type="ORF">C1SCF055_LOCUS2961</name>
</gene>
<dbReference type="EMBL" id="CAMXCT020000143">
    <property type="protein sequence ID" value="CAL1127944.1"/>
    <property type="molecule type" value="Genomic_DNA"/>
</dbReference>
<feature type="non-terminal residue" evidence="3">
    <location>
        <position position="282"/>
    </location>
</feature>
<feature type="zinc finger region" description="C3H1-type" evidence="1">
    <location>
        <begin position="150"/>
        <end position="177"/>
    </location>
</feature>
<proteinExistence type="predicted"/>
<feature type="domain" description="C3H1-type" evidence="2">
    <location>
        <begin position="150"/>
        <end position="177"/>
    </location>
</feature>
<protein>
    <recommendedName>
        <fullName evidence="2">C3H1-type domain-containing protein</fullName>
    </recommendedName>
</protein>
<dbReference type="InterPro" id="IPR000571">
    <property type="entry name" value="Znf_CCCH"/>
</dbReference>
<dbReference type="PROSITE" id="PS50103">
    <property type="entry name" value="ZF_C3H1"/>
    <property type="match status" value="1"/>
</dbReference>
<evidence type="ECO:0000259" key="2">
    <source>
        <dbReference type="PROSITE" id="PS50103"/>
    </source>
</evidence>
<comment type="caution">
    <text evidence="3">The sequence shown here is derived from an EMBL/GenBank/DDBJ whole genome shotgun (WGS) entry which is preliminary data.</text>
</comment>
<organism evidence="3">
    <name type="scientific">Cladocopium goreaui</name>
    <dbReference type="NCBI Taxonomy" id="2562237"/>
    <lineage>
        <taxon>Eukaryota</taxon>
        <taxon>Sar</taxon>
        <taxon>Alveolata</taxon>
        <taxon>Dinophyceae</taxon>
        <taxon>Suessiales</taxon>
        <taxon>Symbiodiniaceae</taxon>
        <taxon>Cladocopium</taxon>
    </lineage>
</organism>
<accession>A0A9P1FF12</accession>
<keyword evidence="1" id="KW-0862">Zinc</keyword>
<dbReference type="EMBL" id="CAMXCT030000143">
    <property type="protein sequence ID" value="CAL4761881.1"/>
    <property type="molecule type" value="Genomic_DNA"/>
</dbReference>
<keyword evidence="1" id="KW-0863">Zinc-finger</keyword>
<dbReference type="AlphaFoldDB" id="A0A9P1FF12"/>
<reference evidence="4" key="2">
    <citation type="submission" date="2024-04" db="EMBL/GenBank/DDBJ databases">
        <authorList>
            <person name="Chen Y."/>
            <person name="Shah S."/>
            <person name="Dougan E. K."/>
            <person name="Thang M."/>
            <person name="Chan C."/>
        </authorList>
    </citation>
    <scope>NUCLEOTIDE SEQUENCE [LARGE SCALE GENOMIC DNA]</scope>
</reference>
<name>A0A9P1FF12_9DINO</name>
<evidence type="ECO:0000256" key="1">
    <source>
        <dbReference type="PROSITE-ProRule" id="PRU00723"/>
    </source>
</evidence>
<dbReference type="GO" id="GO:0008270">
    <property type="term" value="F:zinc ion binding"/>
    <property type="evidence" value="ECO:0007669"/>
    <property type="project" value="UniProtKB-KW"/>
</dbReference>
<keyword evidence="5" id="KW-1185">Reference proteome</keyword>
<dbReference type="OrthoDB" id="407079at2759"/>
<dbReference type="EMBL" id="CAMXCT010000143">
    <property type="protein sequence ID" value="CAI3974569.1"/>
    <property type="molecule type" value="Genomic_DNA"/>
</dbReference>
<evidence type="ECO:0000313" key="5">
    <source>
        <dbReference type="Proteomes" id="UP001152797"/>
    </source>
</evidence>
<sequence length="282" mass="31810">IFQILQSFALQVEQNLDSQCRAADNMIAWELEYRSTFIDVKEDSREERVRSNSCPAPRRLRDTVQLAAYEVEEQMKGYVNDLNFRGEEIGEIGTVTGGVVEQHEEEAEVEANEVASTKDEDEAVDAVVTGDEAEEGVEIVGSIGSYGHPEVCRRRCVHFLRGFCQSGLDCNYCHLPHPAHEAKLDKKQRGLLDGLSKAQLLGTALTFLYRRAQQKEILEAARPILAIYEQEAVHGVAENQRIKKLDKVMGRMSFGALLSLSSHRLGEDFHRRVTEAEETLRF</sequence>
<reference evidence="3" key="1">
    <citation type="submission" date="2022-10" db="EMBL/GenBank/DDBJ databases">
        <authorList>
            <person name="Chen Y."/>
            <person name="Dougan E. K."/>
            <person name="Chan C."/>
            <person name="Rhodes N."/>
            <person name="Thang M."/>
        </authorList>
    </citation>
    <scope>NUCLEOTIDE SEQUENCE</scope>
</reference>
<evidence type="ECO:0000313" key="4">
    <source>
        <dbReference type="EMBL" id="CAL1127944.1"/>
    </source>
</evidence>